<name>A0A9D4UT08_ADICA</name>
<proteinExistence type="predicted"/>
<dbReference type="InterPro" id="IPR040344">
    <property type="entry name" value="At3g17950-like"/>
</dbReference>
<keyword evidence="3" id="KW-1185">Reference proteome</keyword>
<dbReference type="EMBL" id="JABFUD020000011">
    <property type="protein sequence ID" value="KAI5073310.1"/>
    <property type="molecule type" value="Genomic_DNA"/>
</dbReference>
<evidence type="ECO:0000256" key="1">
    <source>
        <dbReference type="SAM" id="MobiDB-lite"/>
    </source>
</evidence>
<dbReference type="AlphaFoldDB" id="A0A9D4UT08"/>
<dbReference type="PANTHER" id="PTHR33544">
    <property type="entry name" value="DUF4005 DOMAIN-CONTAINING PROTEIN-RELATED"/>
    <property type="match status" value="1"/>
</dbReference>
<dbReference type="Proteomes" id="UP000886520">
    <property type="component" value="Chromosome 11"/>
</dbReference>
<comment type="caution">
    <text evidence="2">The sequence shown here is derived from an EMBL/GenBank/DDBJ whole genome shotgun (WGS) entry which is preliminary data.</text>
</comment>
<evidence type="ECO:0000313" key="3">
    <source>
        <dbReference type="Proteomes" id="UP000886520"/>
    </source>
</evidence>
<organism evidence="2 3">
    <name type="scientific">Adiantum capillus-veneris</name>
    <name type="common">Maidenhair fern</name>
    <dbReference type="NCBI Taxonomy" id="13818"/>
    <lineage>
        <taxon>Eukaryota</taxon>
        <taxon>Viridiplantae</taxon>
        <taxon>Streptophyta</taxon>
        <taxon>Embryophyta</taxon>
        <taxon>Tracheophyta</taxon>
        <taxon>Polypodiopsida</taxon>
        <taxon>Polypodiidae</taxon>
        <taxon>Polypodiales</taxon>
        <taxon>Pteridineae</taxon>
        <taxon>Pteridaceae</taxon>
        <taxon>Vittarioideae</taxon>
        <taxon>Adiantum</taxon>
    </lineage>
</organism>
<dbReference type="PANTHER" id="PTHR33544:SF5">
    <property type="entry name" value="DUF4005 DOMAIN-CONTAINING PROTEIN"/>
    <property type="match status" value="1"/>
</dbReference>
<gene>
    <name evidence="2" type="ORF">GOP47_0011323</name>
</gene>
<sequence>MNDAVEARSGDAISAGTSASSFSSALSSSDLDTESSTSFFRERSITLGSLIGIDGESILANNDHDQVEAPHNRAISVLLPQSATSSQSFSFTCESGIRGGAKLYRLLSCGACKQLRYTNRDTWRVLWCSKKDSAHARPPATAIFSASLGRLLIAERDAERLQERDVDGENNGARVYINIMYEENAGLEQVANNPLFDVHSSSTGQVNSTSAAEQELQHCRQPQNASNGLTPSPSFCVEDGPRVKIVERIRRTVSTPRRALEAHECPPTVPLKSRKRLPTSLCELGCVSHMWTKCRV</sequence>
<accession>A0A9D4UT08</accession>
<evidence type="ECO:0000313" key="2">
    <source>
        <dbReference type="EMBL" id="KAI5073310.1"/>
    </source>
</evidence>
<feature type="region of interest" description="Disordered" evidence="1">
    <location>
        <begin position="1"/>
        <end position="32"/>
    </location>
</feature>
<protein>
    <submittedName>
        <fullName evidence="2">Uncharacterized protein</fullName>
    </submittedName>
</protein>
<feature type="compositionally biased region" description="Low complexity" evidence="1">
    <location>
        <begin position="14"/>
        <end position="32"/>
    </location>
</feature>
<reference evidence="2" key="1">
    <citation type="submission" date="2021-01" db="EMBL/GenBank/DDBJ databases">
        <title>Adiantum capillus-veneris genome.</title>
        <authorList>
            <person name="Fang Y."/>
            <person name="Liao Q."/>
        </authorList>
    </citation>
    <scope>NUCLEOTIDE SEQUENCE</scope>
    <source>
        <strain evidence="2">H3</strain>
        <tissue evidence="2">Leaf</tissue>
    </source>
</reference>
<dbReference type="OrthoDB" id="1976562at2759"/>